<dbReference type="GO" id="GO:0050188">
    <property type="term" value="F:phosphoenolpyruvate mutase activity"/>
    <property type="evidence" value="ECO:0007669"/>
    <property type="project" value="UniProtKB-EC"/>
</dbReference>
<proteinExistence type="predicted"/>
<dbReference type="InterPro" id="IPR012698">
    <property type="entry name" value="PEnolPyrv_PMutase_core"/>
</dbReference>
<gene>
    <name evidence="6" type="ORF">METZ01_LOCUS80324</name>
</gene>
<dbReference type="InterPro" id="IPR014729">
    <property type="entry name" value="Rossmann-like_a/b/a_fold"/>
</dbReference>
<dbReference type="CDD" id="cd00377">
    <property type="entry name" value="ICL_PEPM"/>
    <property type="match status" value="1"/>
</dbReference>
<dbReference type="InterPro" id="IPR050385">
    <property type="entry name" value="Archaeal_FAD_synthase"/>
</dbReference>
<dbReference type="GO" id="GO:0016779">
    <property type="term" value="F:nucleotidyltransferase activity"/>
    <property type="evidence" value="ECO:0007669"/>
    <property type="project" value="UniProtKB-KW"/>
</dbReference>
<accession>A0A381UH51</accession>
<dbReference type="InterPro" id="IPR004821">
    <property type="entry name" value="Cyt_trans-like"/>
</dbReference>
<dbReference type="PANTHER" id="PTHR43793">
    <property type="entry name" value="FAD SYNTHASE"/>
    <property type="match status" value="1"/>
</dbReference>
<dbReference type="PANTHER" id="PTHR43793:SF1">
    <property type="entry name" value="FAD SYNTHASE"/>
    <property type="match status" value="1"/>
</dbReference>
<dbReference type="SUPFAM" id="SSF52374">
    <property type="entry name" value="Nucleotidylyl transferase"/>
    <property type="match status" value="1"/>
</dbReference>
<feature type="domain" description="Cytidyltransferase-like" evidence="5">
    <location>
        <begin position="10"/>
        <end position="131"/>
    </location>
</feature>
<evidence type="ECO:0000313" key="6">
    <source>
        <dbReference type="EMBL" id="SVA27470.1"/>
    </source>
</evidence>
<evidence type="ECO:0000256" key="4">
    <source>
        <dbReference type="ARBA" id="ARBA00024063"/>
    </source>
</evidence>
<keyword evidence="2" id="KW-0548">Nucleotidyltransferase</keyword>
<evidence type="ECO:0000259" key="5">
    <source>
        <dbReference type="Pfam" id="PF01467"/>
    </source>
</evidence>
<organism evidence="6">
    <name type="scientific">marine metagenome</name>
    <dbReference type="NCBI Taxonomy" id="408172"/>
    <lineage>
        <taxon>unclassified sequences</taxon>
        <taxon>metagenomes</taxon>
        <taxon>ecological metagenomes</taxon>
    </lineage>
</organism>
<dbReference type="InterPro" id="IPR040442">
    <property type="entry name" value="Pyrv_kinase-like_dom_sf"/>
</dbReference>
<protein>
    <recommendedName>
        <fullName evidence="4">phosphoenolpyruvate mutase</fullName>
        <ecNumber evidence="4">5.4.2.9</ecNumber>
    </recommendedName>
</protein>
<keyword evidence="3" id="KW-0413">Isomerase</keyword>
<dbReference type="AlphaFoldDB" id="A0A381UH51"/>
<dbReference type="InterPro" id="IPR015813">
    <property type="entry name" value="Pyrv/PenolPyrv_kinase-like_dom"/>
</dbReference>
<dbReference type="EMBL" id="UINC01006428">
    <property type="protein sequence ID" value="SVA27470.1"/>
    <property type="molecule type" value="Genomic_DNA"/>
</dbReference>
<evidence type="ECO:0000256" key="3">
    <source>
        <dbReference type="ARBA" id="ARBA00023235"/>
    </source>
</evidence>
<dbReference type="Gene3D" id="3.20.20.60">
    <property type="entry name" value="Phosphoenolpyruvate-binding domains"/>
    <property type="match status" value="1"/>
</dbReference>
<keyword evidence="1" id="KW-0808">Transferase</keyword>
<dbReference type="Gene3D" id="3.40.50.620">
    <property type="entry name" value="HUPs"/>
    <property type="match status" value="1"/>
</dbReference>
<dbReference type="SUPFAM" id="SSF51621">
    <property type="entry name" value="Phosphoenolpyruvate/pyruvate domain"/>
    <property type="match status" value="1"/>
</dbReference>
<dbReference type="NCBIfam" id="TIGR02320">
    <property type="entry name" value="PEP_mutase"/>
    <property type="match status" value="1"/>
</dbReference>
<sequence>MNKKVYVGMSADLIHPGHLSIIEVARELGDVTIGLLTDEAIASYKRLPFMSYEQRKIVMENIRGVTNVIPQSTLDYTQNLLDVRPDYVVHGDDWKDGIQSPVRDRVVEVLKTWGGELVEPKYTEGISSTQLNTVMRDIGTTPEIRMRRFRRLLASSPVVRILEVHSGLTALIVENTKIIHKERELEFDGMWISSLTDSVAKGKPDNGLVDLTSRLSTIEEALEGTTKPLIFDGDTGGLAEHFVFTVRTLERLGVSAVVIEDKEGLKQNSLYGTDVPQSQAAPEIFGRKIAAGKKAQITEEFSIIARIESLILGAGIEDALNRARIYIDSGADAIMIHSRAETAGEVLEFCKYYVEITDRVPLVVAPTTYNKTSEEDLIDAGIQVIIYANHLLRSAYPSMVRTAESILRHGRAKEAEAFCMPIADCLALIPQAN</sequence>
<reference evidence="6" key="1">
    <citation type="submission" date="2018-05" db="EMBL/GenBank/DDBJ databases">
        <authorList>
            <person name="Lanie J.A."/>
            <person name="Ng W.-L."/>
            <person name="Kazmierczak K.M."/>
            <person name="Andrzejewski T.M."/>
            <person name="Davidsen T.M."/>
            <person name="Wayne K.J."/>
            <person name="Tettelin H."/>
            <person name="Glass J.I."/>
            <person name="Rusch D."/>
            <person name="Podicherti R."/>
            <person name="Tsui H.-C.T."/>
            <person name="Winkler M.E."/>
        </authorList>
    </citation>
    <scope>NUCLEOTIDE SEQUENCE</scope>
</reference>
<dbReference type="NCBIfam" id="TIGR00125">
    <property type="entry name" value="cyt_tran_rel"/>
    <property type="match status" value="1"/>
</dbReference>
<name>A0A381UH51_9ZZZZ</name>
<dbReference type="EC" id="5.4.2.9" evidence="4"/>
<dbReference type="Pfam" id="PF01467">
    <property type="entry name" value="CTP_transf_like"/>
    <property type="match status" value="1"/>
</dbReference>
<dbReference type="Pfam" id="PF13714">
    <property type="entry name" value="PEP_mutase"/>
    <property type="match status" value="1"/>
</dbReference>
<evidence type="ECO:0000256" key="2">
    <source>
        <dbReference type="ARBA" id="ARBA00022695"/>
    </source>
</evidence>
<dbReference type="InterPro" id="IPR039556">
    <property type="entry name" value="ICL/PEPM"/>
</dbReference>
<dbReference type="CDD" id="cd02170">
    <property type="entry name" value="cytidylyltransferase"/>
    <property type="match status" value="1"/>
</dbReference>
<evidence type="ECO:0000256" key="1">
    <source>
        <dbReference type="ARBA" id="ARBA00022679"/>
    </source>
</evidence>